<dbReference type="EMBL" id="CP003620">
    <property type="protein sequence ID" value="AFZ11710.1"/>
    <property type="molecule type" value="Genomic_DNA"/>
</dbReference>
<name>K9VX16_9CYAN</name>
<dbReference type="Proteomes" id="UP000010472">
    <property type="component" value="Chromosome"/>
</dbReference>
<keyword evidence="2" id="KW-1185">Reference proteome</keyword>
<protein>
    <submittedName>
        <fullName evidence="1">Uncharacterized protein</fullName>
    </submittedName>
</protein>
<gene>
    <name evidence="1" type="ORF">Cri9333_0791</name>
</gene>
<dbReference type="KEGG" id="cep:Cri9333_0791"/>
<reference evidence="1 2" key="1">
    <citation type="submission" date="2012-06" db="EMBL/GenBank/DDBJ databases">
        <title>Finished chromosome of genome of Crinalium epipsammum PCC 9333.</title>
        <authorList>
            <consortium name="US DOE Joint Genome Institute"/>
            <person name="Gugger M."/>
            <person name="Coursin T."/>
            <person name="Rippka R."/>
            <person name="Tandeau De Marsac N."/>
            <person name="Huntemann M."/>
            <person name="Wei C.-L."/>
            <person name="Han J."/>
            <person name="Detter J.C."/>
            <person name="Han C."/>
            <person name="Tapia R."/>
            <person name="Davenport K."/>
            <person name="Daligault H."/>
            <person name="Erkkila T."/>
            <person name="Gu W."/>
            <person name="Munk A.C.C."/>
            <person name="Teshima H."/>
            <person name="Xu Y."/>
            <person name="Chain P."/>
            <person name="Chen A."/>
            <person name="Krypides N."/>
            <person name="Mavromatis K."/>
            <person name="Markowitz V."/>
            <person name="Szeto E."/>
            <person name="Ivanova N."/>
            <person name="Mikhailova N."/>
            <person name="Ovchinnikova G."/>
            <person name="Pagani I."/>
            <person name="Pati A."/>
            <person name="Goodwin L."/>
            <person name="Peters L."/>
            <person name="Pitluck S."/>
            <person name="Woyke T."/>
            <person name="Kerfeld C."/>
        </authorList>
    </citation>
    <scope>NUCLEOTIDE SEQUENCE [LARGE SCALE GENOMIC DNA]</scope>
    <source>
        <strain evidence="1 2">PCC 9333</strain>
    </source>
</reference>
<evidence type="ECO:0000313" key="2">
    <source>
        <dbReference type="Proteomes" id="UP000010472"/>
    </source>
</evidence>
<dbReference type="STRING" id="1173022.Cri9333_0791"/>
<accession>K9VX16</accession>
<evidence type="ECO:0000313" key="1">
    <source>
        <dbReference type="EMBL" id="AFZ11710.1"/>
    </source>
</evidence>
<dbReference type="HOGENOM" id="CLU_2192622_0_0_3"/>
<sequence>MYNEMPSKLLTVRVSDDLSNAIAQLMAETGLDKTAVVHKLLKIGLEVGIEPEPVIQPGKTSRLAANTLNPGIEQIIDQRITERLTELENCITDRVTERSKRITEEMGE</sequence>
<dbReference type="AlphaFoldDB" id="K9VX16"/>
<proteinExistence type="predicted"/>
<organism evidence="1 2">
    <name type="scientific">Crinalium epipsammum PCC 9333</name>
    <dbReference type="NCBI Taxonomy" id="1173022"/>
    <lineage>
        <taxon>Bacteria</taxon>
        <taxon>Bacillati</taxon>
        <taxon>Cyanobacteriota</taxon>
        <taxon>Cyanophyceae</taxon>
        <taxon>Gomontiellales</taxon>
        <taxon>Gomontiellaceae</taxon>
        <taxon>Crinalium</taxon>
    </lineage>
</organism>